<dbReference type="InterPro" id="IPR005215">
    <property type="entry name" value="Trig_fac"/>
</dbReference>
<gene>
    <name evidence="12 16" type="primary">tig</name>
    <name evidence="16" type="ordered locus">HMPREF0389_01646</name>
</gene>
<evidence type="ECO:0000256" key="3">
    <source>
        <dbReference type="ARBA" id="ARBA00013194"/>
    </source>
</evidence>
<dbReference type="Pfam" id="PF05697">
    <property type="entry name" value="Trigger_N"/>
    <property type="match status" value="1"/>
</dbReference>
<dbReference type="PANTHER" id="PTHR30560">
    <property type="entry name" value="TRIGGER FACTOR CHAPERONE AND PEPTIDYL-PROLYL CIS/TRANS ISOMERASE"/>
    <property type="match status" value="1"/>
</dbReference>
<dbReference type="GO" id="GO:0044183">
    <property type="term" value="F:protein folding chaperone"/>
    <property type="evidence" value="ECO:0007669"/>
    <property type="project" value="TreeGrafter"/>
</dbReference>
<dbReference type="EMBL" id="CP002390">
    <property type="protein sequence ID" value="EFE27573.1"/>
    <property type="molecule type" value="Genomic_DNA"/>
</dbReference>
<evidence type="ECO:0000313" key="16">
    <source>
        <dbReference type="EMBL" id="EFE27573.1"/>
    </source>
</evidence>
<keyword evidence="6 12" id="KW-0697">Rotamase</keyword>
<dbReference type="GO" id="GO:0043022">
    <property type="term" value="F:ribosome binding"/>
    <property type="evidence" value="ECO:0007669"/>
    <property type="project" value="TreeGrafter"/>
</dbReference>
<keyword evidence="17" id="KW-1185">Reference proteome</keyword>
<reference evidence="17" key="1">
    <citation type="submission" date="2010-12" db="EMBL/GenBank/DDBJ databases">
        <title>The genome sequence of Filifactor alocis strain ATCC 35896.</title>
        <authorList>
            <consortium name="The Broad Institute Genome Sequencing Platform"/>
            <person name="Ward D."/>
            <person name="Earl A."/>
            <person name="Feldgarden M."/>
            <person name="Young S.K."/>
            <person name="Gargeya S."/>
            <person name="Zeng Q."/>
            <person name="Alvarado L."/>
            <person name="Berlin A."/>
            <person name="Bochicchio J."/>
            <person name="Chapman S.B."/>
            <person name="Chen Z."/>
            <person name="Freedman E."/>
            <person name="Gellesch M."/>
            <person name="Goldberg J."/>
            <person name="Griggs A."/>
            <person name="Gujja S."/>
            <person name="Heilman E."/>
            <person name="Heiman D."/>
            <person name="Howarth C."/>
            <person name="Mehta T."/>
            <person name="Neiman D."/>
            <person name="Pearson M."/>
            <person name="Roberts A."/>
            <person name="Saif S."/>
            <person name="Shea T."/>
            <person name="Shenoy N."/>
            <person name="Sisk P."/>
            <person name="Stolte C."/>
            <person name="Sykes S."/>
            <person name="White J."/>
            <person name="Yandava C."/>
            <person name="Izard J."/>
            <person name="Blanton J.M."/>
            <person name="Baranova O.V."/>
            <person name="Tanner A.C."/>
            <person name="Dewhirst F.E."/>
            <person name="Haas B."/>
            <person name="Nusbaum C."/>
            <person name="Birren B."/>
        </authorList>
    </citation>
    <scope>NUCLEOTIDE SEQUENCE [LARGE SCALE GENOMIC DNA]</scope>
    <source>
        <strain evidence="17">ATCC 35896 / D40 B5</strain>
    </source>
</reference>
<comment type="similarity">
    <text evidence="2 12 14">Belongs to the FKBP-type PPIase family. Tig subfamily.</text>
</comment>
<evidence type="ECO:0000256" key="1">
    <source>
        <dbReference type="ARBA" id="ARBA00000971"/>
    </source>
</evidence>
<evidence type="ECO:0000256" key="8">
    <source>
        <dbReference type="ARBA" id="ARBA00023235"/>
    </source>
</evidence>
<evidence type="ECO:0000256" key="13">
    <source>
        <dbReference type="PROSITE-ProRule" id="PRU00277"/>
    </source>
</evidence>
<keyword evidence="5 12" id="KW-0132">Cell division</keyword>
<evidence type="ECO:0000256" key="2">
    <source>
        <dbReference type="ARBA" id="ARBA00005464"/>
    </source>
</evidence>
<keyword evidence="7 12" id="KW-0143">Chaperone</keyword>
<dbReference type="Proteomes" id="UP000007468">
    <property type="component" value="Chromosome"/>
</dbReference>
<evidence type="ECO:0000256" key="4">
    <source>
        <dbReference type="ARBA" id="ARBA00016902"/>
    </source>
</evidence>
<dbReference type="Pfam" id="PF00254">
    <property type="entry name" value="FKBP_C"/>
    <property type="match status" value="1"/>
</dbReference>
<dbReference type="InterPro" id="IPR008881">
    <property type="entry name" value="Trigger_fac_ribosome-bd_bac"/>
</dbReference>
<dbReference type="InterPro" id="IPR008880">
    <property type="entry name" value="Trigger_fac_C"/>
</dbReference>
<proteinExistence type="inferred from homology"/>
<dbReference type="GO" id="GO:0015031">
    <property type="term" value="P:protein transport"/>
    <property type="evidence" value="ECO:0007669"/>
    <property type="project" value="UniProtKB-UniRule"/>
</dbReference>
<comment type="function">
    <text evidence="10 12">Involved in protein export. Acts as a chaperone by maintaining the newly synthesized protein in an open conformation. Functions as a peptidyl-prolyl cis-trans isomerase.</text>
</comment>
<dbReference type="InterPro" id="IPR001179">
    <property type="entry name" value="PPIase_FKBP_dom"/>
</dbReference>
<dbReference type="HAMAP" id="MF_00303">
    <property type="entry name" value="Trigger_factor_Tig"/>
    <property type="match status" value="1"/>
</dbReference>
<dbReference type="STRING" id="546269.HMPREF0389_01646"/>
<name>D6GU56_FILAD</name>
<dbReference type="InterPro" id="IPR046357">
    <property type="entry name" value="PPIase_dom_sf"/>
</dbReference>
<dbReference type="GO" id="GO:0005737">
    <property type="term" value="C:cytoplasm"/>
    <property type="evidence" value="ECO:0007669"/>
    <property type="project" value="UniProtKB-SubCell"/>
</dbReference>
<dbReference type="InterPro" id="IPR027304">
    <property type="entry name" value="Trigger_fact/SurA_dom_sf"/>
</dbReference>
<evidence type="ECO:0000256" key="6">
    <source>
        <dbReference type="ARBA" id="ARBA00023110"/>
    </source>
</evidence>
<dbReference type="RefSeq" id="WP_014262304.1">
    <property type="nucleotide sequence ID" value="NC_016630.1"/>
</dbReference>
<dbReference type="PIRSF" id="PIRSF003095">
    <property type="entry name" value="Trigger_factor"/>
    <property type="match status" value="1"/>
</dbReference>
<dbReference type="Gene3D" id="1.10.3120.10">
    <property type="entry name" value="Trigger factor, C-terminal domain"/>
    <property type="match status" value="1"/>
</dbReference>
<dbReference type="Pfam" id="PF05698">
    <property type="entry name" value="Trigger_C"/>
    <property type="match status" value="1"/>
</dbReference>
<dbReference type="InterPro" id="IPR037041">
    <property type="entry name" value="Trigger_fac_C_sf"/>
</dbReference>
<evidence type="ECO:0000313" key="17">
    <source>
        <dbReference type="Proteomes" id="UP000007468"/>
    </source>
</evidence>
<dbReference type="GO" id="GO:0043335">
    <property type="term" value="P:protein unfolding"/>
    <property type="evidence" value="ECO:0007669"/>
    <property type="project" value="TreeGrafter"/>
</dbReference>
<dbReference type="Gene3D" id="3.10.50.40">
    <property type="match status" value="1"/>
</dbReference>
<comment type="domain">
    <text evidence="12">Consists of 3 domains; the N-terminus binds the ribosome, the middle domain has PPIase activity, while the C-terminus has intrinsic chaperone activity on its own.</text>
</comment>
<protein>
    <recommendedName>
        <fullName evidence="4 12">Trigger factor</fullName>
        <shortName evidence="12">TF</shortName>
        <ecNumber evidence="3 12">5.2.1.8</ecNumber>
    </recommendedName>
    <alternativeName>
        <fullName evidence="11 12">PPIase</fullName>
    </alternativeName>
</protein>
<evidence type="ECO:0000256" key="12">
    <source>
        <dbReference type="HAMAP-Rule" id="MF_00303"/>
    </source>
</evidence>
<evidence type="ECO:0000256" key="7">
    <source>
        <dbReference type="ARBA" id="ARBA00023186"/>
    </source>
</evidence>
<dbReference type="PANTHER" id="PTHR30560:SF3">
    <property type="entry name" value="TRIGGER FACTOR-LIKE PROTEIN TIG, CHLOROPLASTIC"/>
    <property type="match status" value="1"/>
</dbReference>
<dbReference type="PROSITE" id="PS50059">
    <property type="entry name" value="FKBP_PPIASE"/>
    <property type="match status" value="1"/>
</dbReference>
<dbReference type="eggNOG" id="COG0544">
    <property type="taxonomic scope" value="Bacteria"/>
</dbReference>
<evidence type="ECO:0000256" key="10">
    <source>
        <dbReference type="ARBA" id="ARBA00024849"/>
    </source>
</evidence>
<dbReference type="OrthoDB" id="9767721at2"/>
<keyword evidence="9 12" id="KW-0131">Cell cycle</keyword>
<organism evidence="16 17">
    <name type="scientific">Filifactor alocis (strain ATCC 35896 / CCUG 47790 / D40 B5)</name>
    <name type="common">Fusobacterium alocis</name>
    <dbReference type="NCBI Taxonomy" id="546269"/>
    <lineage>
        <taxon>Bacteria</taxon>
        <taxon>Bacillati</taxon>
        <taxon>Bacillota</taxon>
        <taxon>Clostridia</taxon>
        <taxon>Peptostreptococcales</taxon>
        <taxon>Filifactoraceae</taxon>
        <taxon>Filifactor</taxon>
    </lineage>
</organism>
<keyword evidence="12" id="KW-0963">Cytoplasm</keyword>
<dbReference type="KEGG" id="faa:HMPREF0389_01646"/>
<dbReference type="InterPro" id="IPR036611">
    <property type="entry name" value="Trigger_fac_ribosome-bd_sf"/>
</dbReference>
<evidence type="ECO:0000256" key="11">
    <source>
        <dbReference type="ARBA" id="ARBA00029986"/>
    </source>
</evidence>
<dbReference type="SUPFAM" id="SSF54534">
    <property type="entry name" value="FKBP-like"/>
    <property type="match status" value="1"/>
</dbReference>
<sequence length="426" mass="48612">MSEILKKEKSLVTLKMTVKGEDFAKAIDTVFKKNRTRFAIPGFRKGKAPRKIVESYYGEGVFYEEALNEVFPVIFTEAIKDHELDVVSRPEIEELGEIQSGEDFDVTVQVYVRPEVTLGEYKELQVEKEEVEVTDEEVNQDLEIKREQNARMVAIEDRPAKDGDTVVIDFQGKVDGVAFDGGKGEGYTLVLGSNSFIEGFEAQIVGMNLEEVKDINVTFPEQYHSEDLQGKDAVFTVKLHEIKEKELPELDDDFVMDISEFETLEELKADIRAKLYETKKAGAETAYRNAIIDKAVEASTVEVPDVMIENEVESMAHEFGQNLQYQGLQLEDYFKYTKSNMMDLKGQMRPDAERKVRNSLVLDEISKAENIEVSDEDLEKEYTKMAEQYKMEVEKVKELVGRTDVEVLKDNIRIQKTIDLLIASAK</sequence>
<comment type="catalytic activity">
    <reaction evidence="1 12 13">
        <text>[protein]-peptidylproline (omega=180) = [protein]-peptidylproline (omega=0)</text>
        <dbReference type="Rhea" id="RHEA:16237"/>
        <dbReference type="Rhea" id="RHEA-COMP:10747"/>
        <dbReference type="Rhea" id="RHEA-COMP:10748"/>
        <dbReference type="ChEBI" id="CHEBI:83833"/>
        <dbReference type="ChEBI" id="CHEBI:83834"/>
        <dbReference type="EC" id="5.2.1.8"/>
    </reaction>
</comment>
<dbReference type="Gene3D" id="3.30.70.1050">
    <property type="entry name" value="Trigger factor ribosome-binding domain"/>
    <property type="match status" value="1"/>
</dbReference>
<dbReference type="GO" id="GO:0051301">
    <property type="term" value="P:cell division"/>
    <property type="evidence" value="ECO:0007669"/>
    <property type="project" value="UniProtKB-KW"/>
</dbReference>
<evidence type="ECO:0000256" key="5">
    <source>
        <dbReference type="ARBA" id="ARBA00022618"/>
    </source>
</evidence>
<dbReference type="GO" id="GO:0003755">
    <property type="term" value="F:peptidyl-prolyl cis-trans isomerase activity"/>
    <property type="evidence" value="ECO:0007669"/>
    <property type="project" value="UniProtKB-UniRule"/>
</dbReference>
<dbReference type="AlphaFoldDB" id="D6GU56"/>
<evidence type="ECO:0000259" key="15">
    <source>
        <dbReference type="PROSITE" id="PS50059"/>
    </source>
</evidence>
<evidence type="ECO:0000256" key="9">
    <source>
        <dbReference type="ARBA" id="ARBA00023306"/>
    </source>
</evidence>
<dbReference type="SUPFAM" id="SSF109998">
    <property type="entry name" value="Triger factor/SurA peptide-binding domain-like"/>
    <property type="match status" value="1"/>
</dbReference>
<comment type="subcellular location">
    <subcellularLocation>
        <location evidence="12">Cytoplasm</location>
    </subcellularLocation>
    <text evidence="12">About half TF is bound to the ribosome near the polypeptide exit tunnel while the other half is free in the cytoplasm.</text>
</comment>
<feature type="domain" description="PPIase FKBP-type" evidence="15">
    <location>
        <begin position="163"/>
        <end position="251"/>
    </location>
</feature>
<dbReference type="SUPFAM" id="SSF102735">
    <property type="entry name" value="Trigger factor ribosome-binding domain"/>
    <property type="match status" value="1"/>
</dbReference>
<dbReference type="GO" id="GO:0051083">
    <property type="term" value="P:'de novo' cotranslational protein folding"/>
    <property type="evidence" value="ECO:0007669"/>
    <property type="project" value="TreeGrafter"/>
</dbReference>
<accession>D6GU56</accession>
<evidence type="ECO:0000256" key="14">
    <source>
        <dbReference type="RuleBase" id="RU003914"/>
    </source>
</evidence>
<dbReference type="EC" id="5.2.1.8" evidence="3 12"/>
<keyword evidence="8 12" id="KW-0413">Isomerase</keyword>
<dbReference type="PATRIC" id="fig|546269.5.peg.681"/>
<dbReference type="FunFam" id="3.10.50.40:FF:000001">
    <property type="entry name" value="Trigger factor"/>
    <property type="match status" value="1"/>
</dbReference>
<dbReference type="NCBIfam" id="TIGR00115">
    <property type="entry name" value="tig"/>
    <property type="match status" value="1"/>
</dbReference>